<dbReference type="EMBL" id="CDMY01000270">
    <property type="protein sequence ID" value="CEL98413.1"/>
    <property type="molecule type" value="Genomic_DNA"/>
</dbReference>
<gene>
    <name evidence="2" type="ORF">Vbra_12464</name>
</gene>
<organism evidence="2 3">
    <name type="scientific">Vitrella brassicaformis (strain CCMP3155)</name>
    <dbReference type="NCBI Taxonomy" id="1169540"/>
    <lineage>
        <taxon>Eukaryota</taxon>
        <taxon>Sar</taxon>
        <taxon>Alveolata</taxon>
        <taxon>Colpodellida</taxon>
        <taxon>Vitrellaceae</taxon>
        <taxon>Vitrella</taxon>
    </lineage>
</organism>
<dbReference type="OrthoDB" id="203741at2759"/>
<protein>
    <submittedName>
        <fullName evidence="2">Uncharacterized protein</fullName>
    </submittedName>
</protein>
<sequence>MPSSFLLSALSRCLQGLVSSLPVVRCEAASDHSGDLVGYLKQWRDGKDTWPWVWCQPNPHGPLYVFVISGKPPAEPAKVPPARDLVTEVHRIAKSDGRNNCLVLARSEDLRRFGREEDFWSARCGIHDAPIERIDVDNKMLLLSDERIVCYDECVFL</sequence>
<dbReference type="AlphaFoldDB" id="A0A0G4ELW3"/>
<keyword evidence="3" id="KW-1185">Reference proteome</keyword>
<evidence type="ECO:0000313" key="2">
    <source>
        <dbReference type="EMBL" id="CEL98413.1"/>
    </source>
</evidence>
<reference evidence="2 3" key="1">
    <citation type="submission" date="2014-11" db="EMBL/GenBank/DDBJ databases">
        <authorList>
            <person name="Zhu J."/>
            <person name="Qi W."/>
            <person name="Song R."/>
        </authorList>
    </citation>
    <scope>NUCLEOTIDE SEQUENCE [LARGE SCALE GENOMIC DNA]</scope>
</reference>
<proteinExistence type="predicted"/>
<dbReference type="InParanoid" id="A0A0G4ELW3"/>
<feature type="signal peptide" evidence="1">
    <location>
        <begin position="1"/>
        <end position="20"/>
    </location>
</feature>
<dbReference type="VEuPathDB" id="CryptoDB:Vbra_12464"/>
<accession>A0A0G4ELW3</accession>
<name>A0A0G4ELW3_VITBC</name>
<dbReference type="Proteomes" id="UP000041254">
    <property type="component" value="Unassembled WGS sequence"/>
</dbReference>
<feature type="chain" id="PRO_5005187516" evidence="1">
    <location>
        <begin position="21"/>
        <end position="157"/>
    </location>
</feature>
<evidence type="ECO:0000256" key="1">
    <source>
        <dbReference type="SAM" id="SignalP"/>
    </source>
</evidence>
<keyword evidence="1" id="KW-0732">Signal</keyword>
<evidence type="ECO:0000313" key="3">
    <source>
        <dbReference type="Proteomes" id="UP000041254"/>
    </source>
</evidence>